<feature type="non-terminal residue" evidence="1">
    <location>
        <position position="45"/>
    </location>
</feature>
<gene>
    <name evidence="1" type="ORF">GMARGA_LOCUS40984</name>
</gene>
<evidence type="ECO:0000313" key="1">
    <source>
        <dbReference type="EMBL" id="CAG8851916.1"/>
    </source>
</evidence>
<comment type="caution">
    <text evidence="1">The sequence shown here is derived from an EMBL/GenBank/DDBJ whole genome shotgun (WGS) entry which is preliminary data.</text>
</comment>
<accession>A0ABN7XCP9</accession>
<keyword evidence="2" id="KW-1185">Reference proteome</keyword>
<sequence>KRESMIKINKKLEKIRELLECEKLEISEEGLEYANFRTTELKIRE</sequence>
<protein>
    <submittedName>
        <fullName evidence="1">32226_t:CDS:1</fullName>
    </submittedName>
</protein>
<organism evidence="1 2">
    <name type="scientific">Gigaspora margarita</name>
    <dbReference type="NCBI Taxonomy" id="4874"/>
    <lineage>
        <taxon>Eukaryota</taxon>
        <taxon>Fungi</taxon>
        <taxon>Fungi incertae sedis</taxon>
        <taxon>Mucoromycota</taxon>
        <taxon>Glomeromycotina</taxon>
        <taxon>Glomeromycetes</taxon>
        <taxon>Diversisporales</taxon>
        <taxon>Gigasporaceae</taxon>
        <taxon>Gigaspora</taxon>
    </lineage>
</organism>
<feature type="non-terminal residue" evidence="1">
    <location>
        <position position="1"/>
    </location>
</feature>
<evidence type="ECO:0000313" key="2">
    <source>
        <dbReference type="Proteomes" id="UP000789901"/>
    </source>
</evidence>
<proteinExistence type="predicted"/>
<dbReference type="Proteomes" id="UP000789901">
    <property type="component" value="Unassembled WGS sequence"/>
</dbReference>
<dbReference type="EMBL" id="CAJVQB010108671">
    <property type="protein sequence ID" value="CAG8851916.1"/>
    <property type="molecule type" value="Genomic_DNA"/>
</dbReference>
<reference evidence="1 2" key="1">
    <citation type="submission" date="2021-06" db="EMBL/GenBank/DDBJ databases">
        <authorList>
            <person name="Kallberg Y."/>
            <person name="Tangrot J."/>
            <person name="Rosling A."/>
        </authorList>
    </citation>
    <scope>NUCLEOTIDE SEQUENCE [LARGE SCALE GENOMIC DNA]</scope>
    <source>
        <strain evidence="1 2">120-4 pot B 10/14</strain>
    </source>
</reference>
<name>A0ABN7XCP9_GIGMA</name>